<feature type="chain" id="PRO_5004521648" description="DUF5776 domain-containing protein" evidence="2">
    <location>
        <begin position="32"/>
        <end position="453"/>
    </location>
</feature>
<evidence type="ECO:0000259" key="3">
    <source>
        <dbReference type="Pfam" id="PF19087"/>
    </source>
</evidence>
<evidence type="ECO:0000256" key="2">
    <source>
        <dbReference type="SAM" id="SignalP"/>
    </source>
</evidence>
<dbReference type="RefSeq" id="WP_020280844.1">
    <property type="nucleotide sequence ID" value="NZ_AZED01000011.1"/>
</dbReference>
<feature type="region of interest" description="Disordered" evidence="1">
    <location>
        <begin position="260"/>
        <end position="290"/>
    </location>
</feature>
<dbReference type="Pfam" id="PF19087">
    <property type="entry name" value="DUF5776"/>
    <property type="match status" value="1"/>
</dbReference>
<keyword evidence="2" id="KW-0732">Signal</keyword>
<organism evidence="4 5">
    <name type="scientific">Lentilactobacillus otakiensis DSM 19908 = JCM 15040</name>
    <dbReference type="NCBI Taxonomy" id="1423780"/>
    <lineage>
        <taxon>Bacteria</taxon>
        <taxon>Bacillati</taxon>
        <taxon>Bacillota</taxon>
        <taxon>Bacilli</taxon>
        <taxon>Lactobacillales</taxon>
        <taxon>Lactobacillaceae</taxon>
        <taxon>Lentilactobacillus</taxon>
    </lineage>
</organism>
<feature type="compositionally biased region" description="Pro residues" evidence="1">
    <location>
        <begin position="260"/>
        <end position="271"/>
    </location>
</feature>
<dbReference type="GeneID" id="301049063"/>
<gene>
    <name evidence="4" type="ORF">LOT_0929</name>
</gene>
<dbReference type="AlphaFoldDB" id="S4NKE9"/>
<dbReference type="EMBL" id="BASH01000002">
    <property type="protein sequence ID" value="GAD16391.1"/>
    <property type="molecule type" value="Genomic_DNA"/>
</dbReference>
<dbReference type="Gene3D" id="3.10.20.320">
    <property type="entry name" value="Putative peptidoglycan bound protein (lpxtg motif)"/>
    <property type="match status" value="1"/>
</dbReference>
<keyword evidence="5" id="KW-1185">Reference proteome</keyword>
<dbReference type="STRING" id="1423780.FD05_GL000311"/>
<dbReference type="Proteomes" id="UP000016361">
    <property type="component" value="Unassembled WGS sequence"/>
</dbReference>
<proteinExistence type="predicted"/>
<evidence type="ECO:0000256" key="1">
    <source>
        <dbReference type="SAM" id="MobiDB-lite"/>
    </source>
</evidence>
<protein>
    <recommendedName>
        <fullName evidence="3">DUF5776 domain-containing protein</fullName>
    </recommendedName>
</protein>
<feature type="domain" description="DUF5776" evidence="3">
    <location>
        <begin position="380"/>
        <end position="448"/>
    </location>
</feature>
<evidence type="ECO:0000313" key="5">
    <source>
        <dbReference type="Proteomes" id="UP000016361"/>
    </source>
</evidence>
<feature type="signal peptide" evidence="2">
    <location>
        <begin position="1"/>
        <end position="31"/>
    </location>
</feature>
<name>S4NKE9_9LACO</name>
<reference evidence="5" key="1">
    <citation type="journal article" date="2013" name="Genome Announc.">
        <title>Draft Genome Sequence of D-Branched-Chain Amino Acid Producer Lactobacillus otakiensis JCM 15040T, Isolated from a Traditional Japanese Pickle.</title>
        <authorList>
            <person name="Doi K."/>
            <person name="Mori K."/>
            <person name="Mutaguchi Y."/>
            <person name="Tashiro K."/>
            <person name="Fujino Y."/>
            <person name="Ohmori T."/>
            <person name="Kuhara S."/>
            <person name="Ohshima T."/>
        </authorList>
    </citation>
    <scope>NUCLEOTIDE SEQUENCE [LARGE SCALE GENOMIC DNA]</scope>
    <source>
        <strain evidence="5">JCM 15040</strain>
    </source>
</reference>
<comment type="caution">
    <text evidence="4">The sequence shown here is derived from an EMBL/GenBank/DDBJ whole genome shotgun (WGS) entry which is preliminary data.</text>
</comment>
<evidence type="ECO:0000313" key="4">
    <source>
        <dbReference type="EMBL" id="GAD16391.1"/>
    </source>
</evidence>
<accession>S4NKE9</accession>
<sequence length="453" mass="50286">MMKRMNCFNWMLLTMGAVMLTLFVGGTNARADEPVVDPTGAEAVVKVVDTKGNTLKAAQTLTYKTDAKNIDATVPGYPVADTLREVDVQYNPKLSPFYVSTKFTVNSANDELDSYLVITGHDPVSDSIDKATLEQQLDTTFTTMNEGLAKYIEWYKNGVAFQPDVAVDMDRVASTGVPQTFTIIYDYQQATMPIEYVNDNNGSIVKRDTITGFLGQKGQYKPVLPAGYQLVSYSPINYDLASKQNATLVIHVVPIPPTPVTPSPAPTPAPQPNNNSWNPTTPKPADGKTGLPNYAEVKGDAVYAVKPIYMYSSPNFDKSDRIAKYPKRTRINRPMFVVTGYAKSNGGALRYEVRDVNKHSKYYGKTGYITSNKRYVLNAYYQTMPKNKKITVIAKKGVNAYRTASLNGKATHYKKGTHLHVKRLVKHNLTTRYQLTNGDYVTGNKQLVIQGNY</sequence>
<dbReference type="InterPro" id="IPR044081">
    <property type="entry name" value="DUF5776"/>
</dbReference>